<dbReference type="InterPro" id="IPR041313">
    <property type="entry name" value="DUF5642"/>
</dbReference>
<name>A0ABT2M508_9MYCO</name>
<gene>
    <name evidence="2" type="ORF">N4S67_02815</name>
</gene>
<dbReference type="EMBL" id="JAODWD010000001">
    <property type="protein sequence ID" value="MCT7657351.1"/>
    <property type="molecule type" value="Genomic_DNA"/>
</dbReference>
<protein>
    <submittedName>
        <fullName evidence="2">DUF5642 family protein</fullName>
    </submittedName>
</protein>
<proteinExistence type="predicted"/>
<evidence type="ECO:0000313" key="3">
    <source>
        <dbReference type="Proteomes" id="UP001206639"/>
    </source>
</evidence>
<evidence type="ECO:0000313" key="2">
    <source>
        <dbReference type="EMBL" id="MCT7657351.1"/>
    </source>
</evidence>
<keyword evidence="3" id="KW-1185">Reference proteome</keyword>
<sequence>MKCSIAAIVICLAACGVPSEPDPEPLPSTRMPPVNPARIDRVRGDLPDGYEVAGLAGGIAPAVSWGLGAEWTADPPQCGVLADPVTGDARGWSASGAGGIVYAAVADGRSPDPALLSQCGRWTVSGGKTSGDVSLGAAPSIDGAQTVGMATATTTVVEGGTETRSHADTASAYLDGHVVFVTVVTDPGSPNPQLGQDFAAELLVRTVSALRG</sequence>
<dbReference type="Proteomes" id="UP001206639">
    <property type="component" value="Unassembled WGS sequence"/>
</dbReference>
<feature type="domain" description="DUF5642" evidence="1">
    <location>
        <begin position="35"/>
        <end position="211"/>
    </location>
</feature>
<reference evidence="3" key="1">
    <citation type="submission" date="2023-07" db="EMBL/GenBank/DDBJ databases">
        <authorList>
            <person name="Deng Y."/>
            <person name="Zhang Y.-Q."/>
        </authorList>
    </citation>
    <scope>NUCLEOTIDE SEQUENCE [LARGE SCALE GENOMIC DNA]</scope>
    <source>
        <strain evidence="3">CPCC 205710</strain>
    </source>
</reference>
<dbReference type="Pfam" id="PF18702">
    <property type="entry name" value="DUF5642"/>
    <property type="match status" value="1"/>
</dbReference>
<organism evidence="2 3">
    <name type="scientific">Mycobacterium deserti</name>
    <dbReference type="NCBI Taxonomy" id="2978347"/>
    <lineage>
        <taxon>Bacteria</taxon>
        <taxon>Bacillati</taxon>
        <taxon>Actinomycetota</taxon>
        <taxon>Actinomycetes</taxon>
        <taxon>Mycobacteriales</taxon>
        <taxon>Mycobacteriaceae</taxon>
        <taxon>Mycobacterium</taxon>
    </lineage>
</organism>
<comment type="caution">
    <text evidence="2">The sequence shown here is derived from an EMBL/GenBank/DDBJ whole genome shotgun (WGS) entry which is preliminary data.</text>
</comment>
<evidence type="ECO:0000259" key="1">
    <source>
        <dbReference type="Pfam" id="PF18702"/>
    </source>
</evidence>
<accession>A0ABT2M508</accession>